<feature type="domain" description="Alpha/beta hydrolase" evidence="1">
    <location>
        <begin position="264"/>
        <end position="607"/>
    </location>
</feature>
<evidence type="ECO:0000259" key="1">
    <source>
        <dbReference type="Pfam" id="PF20091"/>
    </source>
</evidence>
<dbReference type="AlphaFoldDB" id="A0A0S4QUR8"/>
<name>A0A0S4QUR8_9ACTN</name>
<accession>A0A0S4QUR8</accession>
<gene>
    <name evidence="2" type="ORF">Ga0074812_12628</name>
</gene>
<dbReference type="Proteomes" id="UP000198802">
    <property type="component" value="Unassembled WGS sequence"/>
</dbReference>
<dbReference type="RefSeq" id="WP_091283197.1">
    <property type="nucleotide sequence ID" value="NZ_FAOZ01000026.1"/>
</dbReference>
<reference evidence="3" key="1">
    <citation type="submission" date="2015-11" db="EMBL/GenBank/DDBJ databases">
        <authorList>
            <person name="Varghese N."/>
        </authorList>
    </citation>
    <scope>NUCLEOTIDE SEQUENCE [LARGE SCALE GENOMIC DNA]</scope>
    <source>
        <strain evidence="3">DSM 45899</strain>
    </source>
</reference>
<sequence>MALVGLRDENVRTFAGGRVWGPHGAYEAVSAVADFAVDPRAAANHGIVDLERAAGPDGRVRFDADLCLLRPRGRGGNGRLLFVVANRGLLGGVPFSAGTPLMQIAALDELDPGDGFLLAQGWTIAWCGWQWDVTRGDGGTMGSTGVAGPAGIGLRAPTAAGVEPGRIRVEFRPDTDQDAHALSDSSLFFTFTEYPTADIDDPQALLTEQLAPDAAPRPIERERWRFVDKRTVALDGGFQAFHWYTLTYRTSLCPVVGTGLLAVRDAVSWLRRDGSFTHAFGYGVSQSGRFLRQFLHEGRNVDEGGAAVFDGVLAHIAGARRGEFNHRYAQPSLTHPLGFANLPPYDTTGLLEPQRALGAVPKLFLTNSSWEYWRGDGALVHVDPDTGDDLPDDPDARVYLLAGTDHFGAMPTALKELMPAANPVHANDVDPILRALFVALVQWACVGVEPPPSEVPRHADGTATTRAAVLERFAAAGVPVPDLDALNVTRDVDLGPRAVAGVGRWPLRLGAARPATVPAIDAGGNEIAGVALPAVAVPVAAYTGWNPRRPVPGLPTPLYEFLGSRLPLLTGPPAFAGRDTYETAVRAAARTLVAARFLLAEDIESTVREALATYDRTAAV</sequence>
<dbReference type="Pfam" id="PF20091">
    <property type="entry name" value="Abhydrolase_10"/>
    <property type="match status" value="1"/>
</dbReference>
<dbReference type="EMBL" id="FAOZ01000026">
    <property type="protein sequence ID" value="CUU59251.1"/>
    <property type="molecule type" value="Genomic_DNA"/>
</dbReference>
<protein>
    <recommendedName>
        <fullName evidence="1">Alpha/beta hydrolase domain-containing protein</fullName>
    </recommendedName>
</protein>
<dbReference type="InterPro" id="IPR045394">
    <property type="entry name" value="Abhydrolase_dom"/>
</dbReference>
<evidence type="ECO:0000313" key="3">
    <source>
        <dbReference type="Proteomes" id="UP000198802"/>
    </source>
</evidence>
<proteinExistence type="predicted"/>
<keyword evidence="3" id="KW-1185">Reference proteome</keyword>
<evidence type="ECO:0000313" key="2">
    <source>
        <dbReference type="EMBL" id="CUU59251.1"/>
    </source>
</evidence>
<organism evidence="2 3">
    <name type="scientific">Parafrankia irregularis</name>
    <dbReference type="NCBI Taxonomy" id="795642"/>
    <lineage>
        <taxon>Bacteria</taxon>
        <taxon>Bacillati</taxon>
        <taxon>Actinomycetota</taxon>
        <taxon>Actinomycetes</taxon>
        <taxon>Frankiales</taxon>
        <taxon>Frankiaceae</taxon>
        <taxon>Parafrankia</taxon>
    </lineage>
</organism>